<evidence type="ECO:0000313" key="2">
    <source>
        <dbReference type="Proteomes" id="UP000241690"/>
    </source>
</evidence>
<proteinExistence type="predicted"/>
<dbReference type="RefSeq" id="XP_024775934.1">
    <property type="nucleotide sequence ID" value="XM_024917034.1"/>
</dbReference>
<accession>A0A2T4AGR8</accession>
<dbReference type="AlphaFoldDB" id="A0A2T4AGR8"/>
<sequence length="158" mass="17645">MPTNTRTSNACQRVLLRTEYFVPCKLTREISPAGQLGLLPLHITTCSANPPNLSREPNGVYQCSVLVRHLVWPLLAQDFRAVTRQLVSCKRQGPWLRLPDPHAHGHPSHRRPIRESTGWLLLQTPDSQSYGADTAPFSSSTPFQLDIGDFTSAQPFTC</sequence>
<gene>
    <name evidence="1" type="ORF">M431DRAFT_492713</name>
</gene>
<protein>
    <submittedName>
        <fullName evidence="1">Uncharacterized protein</fullName>
    </submittedName>
</protein>
<name>A0A2T4AGR8_TRIHA</name>
<reference evidence="1 2" key="1">
    <citation type="submission" date="2016-07" db="EMBL/GenBank/DDBJ databases">
        <title>Multiple horizontal gene transfer events from other fungi enriched the ability of initially mycotrophic Trichoderma (Ascomycota) to feed on dead plant biomass.</title>
        <authorList>
            <consortium name="DOE Joint Genome Institute"/>
            <person name="Aerts A."/>
            <person name="Atanasova L."/>
            <person name="Chenthamara K."/>
            <person name="Zhang J."/>
            <person name="Grujic M."/>
            <person name="Henrissat B."/>
            <person name="Kuo A."/>
            <person name="Salamov A."/>
            <person name="Lipzen A."/>
            <person name="Labutti K."/>
            <person name="Barry K."/>
            <person name="Miao Y."/>
            <person name="Rahimi M.J."/>
            <person name="Shen Q."/>
            <person name="Grigoriev I.V."/>
            <person name="Kubicek C.P."/>
            <person name="Druzhinina I.S."/>
        </authorList>
    </citation>
    <scope>NUCLEOTIDE SEQUENCE [LARGE SCALE GENOMIC DNA]</scope>
    <source>
        <strain evidence="1 2">CBS 226.95</strain>
    </source>
</reference>
<dbReference type="Proteomes" id="UP000241690">
    <property type="component" value="Unassembled WGS sequence"/>
</dbReference>
<dbReference type="EMBL" id="KZ679678">
    <property type="protein sequence ID" value="PTB56257.1"/>
    <property type="molecule type" value="Genomic_DNA"/>
</dbReference>
<dbReference type="GeneID" id="36625603"/>
<evidence type="ECO:0000313" key="1">
    <source>
        <dbReference type="EMBL" id="PTB56257.1"/>
    </source>
</evidence>
<organism evidence="1 2">
    <name type="scientific">Trichoderma harzianum CBS 226.95</name>
    <dbReference type="NCBI Taxonomy" id="983964"/>
    <lineage>
        <taxon>Eukaryota</taxon>
        <taxon>Fungi</taxon>
        <taxon>Dikarya</taxon>
        <taxon>Ascomycota</taxon>
        <taxon>Pezizomycotina</taxon>
        <taxon>Sordariomycetes</taxon>
        <taxon>Hypocreomycetidae</taxon>
        <taxon>Hypocreales</taxon>
        <taxon>Hypocreaceae</taxon>
        <taxon>Trichoderma</taxon>
    </lineage>
</organism>
<keyword evidence="2" id="KW-1185">Reference proteome</keyword>